<accession>A0A5K7XHF6</accession>
<organism evidence="1 2">
    <name type="scientific">Lacipirellula parvula</name>
    <dbReference type="NCBI Taxonomy" id="2650471"/>
    <lineage>
        <taxon>Bacteria</taxon>
        <taxon>Pseudomonadati</taxon>
        <taxon>Planctomycetota</taxon>
        <taxon>Planctomycetia</taxon>
        <taxon>Pirellulales</taxon>
        <taxon>Lacipirellulaceae</taxon>
        <taxon>Lacipirellula</taxon>
    </lineage>
</organism>
<proteinExistence type="predicted"/>
<dbReference type="KEGG" id="lpav:PLANPX_5039"/>
<dbReference type="EMBL" id="AP021861">
    <property type="protein sequence ID" value="BBO35427.1"/>
    <property type="molecule type" value="Genomic_DNA"/>
</dbReference>
<name>A0A5K7XHF6_9BACT</name>
<protein>
    <submittedName>
        <fullName evidence="1">Uncharacterized protein</fullName>
    </submittedName>
</protein>
<evidence type="ECO:0000313" key="1">
    <source>
        <dbReference type="EMBL" id="BBO35427.1"/>
    </source>
</evidence>
<sequence>MVDNATSMSSSYLYAGFIFLQHFFVDFRSAARYGDRARTTFDALHELARNV</sequence>
<dbReference type="Proteomes" id="UP000326837">
    <property type="component" value="Chromosome"/>
</dbReference>
<evidence type="ECO:0000313" key="2">
    <source>
        <dbReference type="Proteomes" id="UP000326837"/>
    </source>
</evidence>
<keyword evidence="2" id="KW-1185">Reference proteome</keyword>
<dbReference type="AlphaFoldDB" id="A0A5K7XHF6"/>
<gene>
    <name evidence="1" type="ORF">PLANPX_5039</name>
</gene>
<reference evidence="2" key="1">
    <citation type="submission" date="2019-10" db="EMBL/GenBank/DDBJ databases">
        <title>Lacipirellula parvula gen. nov., sp. nov., representing a lineage of planctomycetes widespread in freshwater anoxic habitats, and description of the family Lacipirellulaceae.</title>
        <authorList>
            <person name="Dedysh S.N."/>
            <person name="Kulichevskaya I.S."/>
            <person name="Beletsky A.V."/>
            <person name="Rakitin A.L."/>
            <person name="Mardanov A.V."/>
            <person name="Ivanova A.A."/>
            <person name="Saltykova V.X."/>
            <person name="Rijpstra W.I.C."/>
            <person name="Sinninghe Damste J.S."/>
            <person name="Ravin N.V."/>
        </authorList>
    </citation>
    <scope>NUCLEOTIDE SEQUENCE [LARGE SCALE GENOMIC DNA]</scope>
    <source>
        <strain evidence="2">PX69</strain>
    </source>
</reference>